<dbReference type="EMBL" id="VMNH01000024">
    <property type="protein sequence ID" value="TVO70525.1"/>
    <property type="molecule type" value="Genomic_DNA"/>
</dbReference>
<dbReference type="SUPFAM" id="SSF55073">
    <property type="entry name" value="Nucleotide cyclase"/>
    <property type="match status" value="1"/>
</dbReference>
<dbReference type="Proteomes" id="UP000316649">
    <property type="component" value="Unassembled WGS sequence"/>
</dbReference>
<dbReference type="PANTHER" id="PTHR44757:SF2">
    <property type="entry name" value="BIOFILM ARCHITECTURE MAINTENANCE PROTEIN MBAA"/>
    <property type="match status" value="1"/>
</dbReference>
<sequence>MGFLIWTVLVGYSLNWNISNLKSETEKLAISEARSNWNKDQAFRHWASKHGGVYVRPDERTPPNPYLAHLKDRDIVTTEGIQLTLMNPAYMLRQMTSEFEDSYGIKGKITGKITLNPINKADEWERYALEIFEMENRIEIMEQATIDGQPFMRYMKPMYMTQGCEKCHAILGFKEGDLRGGVSVSIPMTPYLEASAATIQSMVITHSAVWLFGVVGLLGFGVYASHRQSERIGLLGKLEHSALYDSLTELPNRFLFIDRLRVALAKQKRDKAHLYAVCFVDLDRFKNLNDSYGHSIGDELLKEMSGRFRAILRPTDTVARMGGDEFTFLIDDFSKPEEVILIANRILDAVKVPFDVGGYQLQIDASIGICYGHAKYNDSEAILRDADIAMYRAKALGKGRVDIFEPEMHARVEKTTRIEHDLNTVLTRNELEIYYQPIVNLQSMTIEGFEALLRWKHPELGNIPPDDFIGIAEGSGIIHHIGQWVLYNACEQIVKWNRLYGGESEFFISVNLSARQVSHSNIIPLIRDMLEGAAFNPAKLHLEVTETLLITDQETAKRNMAELKQLGVQLSADDFGKGYSSLTYLQNYSFNSMKIDKEFVQDMETGGKGKRLVSSLVRLARDFDLSVIAEGVENEQQLRHLQTFSCHYGQGFYLCPPLPSEDIDVILIKGGHLDFPKLQLCNPFLKNKQ</sequence>
<dbReference type="InterPro" id="IPR052155">
    <property type="entry name" value="Biofilm_reg_signaling"/>
</dbReference>
<dbReference type="InterPro" id="IPR043128">
    <property type="entry name" value="Rev_trsase/Diguanyl_cyclase"/>
</dbReference>
<feature type="domain" description="EAL" evidence="1">
    <location>
        <begin position="415"/>
        <end position="671"/>
    </location>
</feature>
<dbReference type="SMART" id="SM00267">
    <property type="entry name" value="GGDEF"/>
    <property type="match status" value="1"/>
</dbReference>
<dbReference type="Gene3D" id="3.30.450.290">
    <property type="match status" value="1"/>
</dbReference>
<evidence type="ECO:0000259" key="1">
    <source>
        <dbReference type="PROSITE" id="PS50883"/>
    </source>
</evidence>
<evidence type="ECO:0000313" key="3">
    <source>
        <dbReference type="EMBL" id="TVO70525.1"/>
    </source>
</evidence>
<dbReference type="CDD" id="cd01948">
    <property type="entry name" value="EAL"/>
    <property type="match status" value="1"/>
</dbReference>
<dbReference type="SUPFAM" id="SSF141868">
    <property type="entry name" value="EAL domain-like"/>
    <property type="match status" value="1"/>
</dbReference>
<reference evidence="3 4" key="1">
    <citation type="submission" date="2019-07" db="EMBL/GenBank/DDBJ databases">
        <title>The pathways for chlorine oxyanion respiration interact through the shared metabolite chlorate.</title>
        <authorList>
            <person name="Barnum T.P."/>
            <person name="Cheng Y."/>
            <person name="Hill K.A."/>
            <person name="Lucas L.N."/>
            <person name="Carlson H.K."/>
            <person name="Coates J.D."/>
        </authorList>
    </citation>
    <scope>NUCLEOTIDE SEQUENCE [LARGE SCALE GENOMIC DNA]</scope>
    <source>
        <strain evidence="3 4">BK-1</strain>
    </source>
</reference>
<comment type="caution">
    <text evidence="3">The sequence shown here is derived from an EMBL/GenBank/DDBJ whole genome shotgun (WGS) entry which is preliminary data.</text>
</comment>
<dbReference type="PANTHER" id="PTHR44757">
    <property type="entry name" value="DIGUANYLATE CYCLASE DGCP"/>
    <property type="match status" value="1"/>
</dbReference>
<dbReference type="InterPro" id="IPR029787">
    <property type="entry name" value="Nucleotide_cyclase"/>
</dbReference>
<dbReference type="Pfam" id="PF11845">
    <property type="entry name" value="Tll0287-like"/>
    <property type="match status" value="1"/>
</dbReference>
<dbReference type="InterPro" id="IPR001633">
    <property type="entry name" value="EAL_dom"/>
</dbReference>
<protein>
    <submittedName>
        <fullName evidence="3">EAL domain-containing protein</fullName>
    </submittedName>
</protein>
<gene>
    <name evidence="3" type="ORF">FHP88_16695</name>
</gene>
<organism evidence="3 4">
    <name type="scientific">Sedimenticola selenatireducens</name>
    <dbReference type="NCBI Taxonomy" id="191960"/>
    <lineage>
        <taxon>Bacteria</taxon>
        <taxon>Pseudomonadati</taxon>
        <taxon>Pseudomonadota</taxon>
        <taxon>Gammaproteobacteria</taxon>
        <taxon>Chromatiales</taxon>
        <taxon>Sedimenticolaceae</taxon>
        <taxon>Sedimenticola</taxon>
    </lineage>
</organism>
<dbReference type="InterPro" id="IPR021796">
    <property type="entry name" value="Tll0287-like_dom"/>
</dbReference>
<dbReference type="CDD" id="cd01949">
    <property type="entry name" value="GGDEF"/>
    <property type="match status" value="1"/>
</dbReference>
<dbReference type="Pfam" id="PF00563">
    <property type="entry name" value="EAL"/>
    <property type="match status" value="1"/>
</dbReference>
<dbReference type="NCBIfam" id="TIGR00254">
    <property type="entry name" value="GGDEF"/>
    <property type="match status" value="1"/>
</dbReference>
<dbReference type="SMART" id="SM00052">
    <property type="entry name" value="EAL"/>
    <property type="match status" value="1"/>
</dbReference>
<dbReference type="Pfam" id="PF00990">
    <property type="entry name" value="GGDEF"/>
    <property type="match status" value="1"/>
</dbReference>
<dbReference type="PROSITE" id="PS50883">
    <property type="entry name" value="EAL"/>
    <property type="match status" value="1"/>
</dbReference>
<keyword evidence="4" id="KW-1185">Reference proteome</keyword>
<accession>A0A557RZD4</accession>
<dbReference type="Gene3D" id="3.30.70.270">
    <property type="match status" value="1"/>
</dbReference>
<dbReference type="PROSITE" id="PS50887">
    <property type="entry name" value="GGDEF"/>
    <property type="match status" value="1"/>
</dbReference>
<proteinExistence type="predicted"/>
<feature type="domain" description="GGDEF" evidence="2">
    <location>
        <begin position="273"/>
        <end position="406"/>
    </location>
</feature>
<dbReference type="InterPro" id="IPR035919">
    <property type="entry name" value="EAL_sf"/>
</dbReference>
<name>A0A557RZD4_9GAMM</name>
<evidence type="ECO:0000259" key="2">
    <source>
        <dbReference type="PROSITE" id="PS50887"/>
    </source>
</evidence>
<dbReference type="Gene3D" id="3.20.20.450">
    <property type="entry name" value="EAL domain"/>
    <property type="match status" value="1"/>
</dbReference>
<evidence type="ECO:0000313" key="4">
    <source>
        <dbReference type="Proteomes" id="UP000316649"/>
    </source>
</evidence>
<dbReference type="InterPro" id="IPR000160">
    <property type="entry name" value="GGDEF_dom"/>
</dbReference>
<dbReference type="AlphaFoldDB" id="A0A557RZD4"/>